<dbReference type="InterPro" id="IPR012338">
    <property type="entry name" value="Beta-lactam/transpept-like"/>
</dbReference>
<feature type="chain" id="PRO_5041250950" evidence="1">
    <location>
        <begin position="21"/>
        <end position="600"/>
    </location>
</feature>
<evidence type="ECO:0000259" key="3">
    <source>
        <dbReference type="Pfam" id="PF26335"/>
    </source>
</evidence>
<dbReference type="SUPFAM" id="SSF56601">
    <property type="entry name" value="beta-lactamase/transpeptidase-like"/>
    <property type="match status" value="1"/>
</dbReference>
<dbReference type="AlphaFoldDB" id="A0AA39WC92"/>
<dbReference type="Pfam" id="PF00144">
    <property type="entry name" value="Beta-lactamase"/>
    <property type="match status" value="1"/>
</dbReference>
<accession>A0AA39WC92</accession>
<gene>
    <name evidence="4" type="ORF">B0T14DRAFT_595655</name>
</gene>
<dbReference type="Proteomes" id="UP001175000">
    <property type="component" value="Unassembled WGS sequence"/>
</dbReference>
<feature type="signal peptide" evidence="1">
    <location>
        <begin position="1"/>
        <end position="20"/>
    </location>
</feature>
<dbReference type="InterPro" id="IPR001466">
    <property type="entry name" value="Beta-lactam-related"/>
</dbReference>
<dbReference type="Pfam" id="PF26335">
    <property type="entry name" value="ARB_00930_C"/>
    <property type="match status" value="1"/>
</dbReference>
<reference evidence="4" key="1">
    <citation type="submission" date="2023-06" db="EMBL/GenBank/DDBJ databases">
        <title>Genome-scale phylogeny and comparative genomics of the fungal order Sordariales.</title>
        <authorList>
            <consortium name="Lawrence Berkeley National Laboratory"/>
            <person name="Hensen N."/>
            <person name="Bonometti L."/>
            <person name="Westerberg I."/>
            <person name="Brannstrom I.O."/>
            <person name="Guillou S."/>
            <person name="Cros-Aarteil S."/>
            <person name="Calhoun S."/>
            <person name="Haridas S."/>
            <person name="Kuo A."/>
            <person name="Mondo S."/>
            <person name="Pangilinan J."/>
            <person name="Riley R."/>
            <person name="Labutti K."/>
            <person name="Andreopoulos B."/>
            <person name="Lipzen A."/>
            <person name="Chen C."/>
            <person name="Yanf M."/>
            <person name="Daum C."/>
            <person name="Ng V."/>
            <person name="Clum A."/>
            <person name="Steindorff A."/>
            <person name="Ohm R."/>
            <person name="Martin F."/>
            <person name="Silar P."/>
            <person name="Natvig D."/>
            <person name="Lalanne C."/>
            <person name="Gautier V."/>
            <person name="Ament-Velasquez S.L."/>
            <person name="Kruys A."/>
            <person name="Hutchinson M.I."/>
            <person name="Powell A.J."/>
            <person name="Barry K."/>
            <person name="Miller A.N."/>
            <person name="Grigoriev I.V."/>
            <person name="Debuchy R."/>
            <person name="Gladieux P."/>
            <person name="Thoren M.H."/>
            <person name="Johannesson H."/>
        </authorList>
    </citation>
    <scope>NUCLEOTIDE SEQUENCE</scope>
    <source>
        <strain evidence="4">CBS 606.72</strain>
    </source>
</reference>
<evidence type="ECO:0000313" key="4">
    <source>
        <dbReference type="EMBL" id="KAK0612115.1"/>
    </source>
</evidence>
<evidence type="ECO:0000259" key="2">
    <source>
        <dbReference type="Pfam" id="PF00144"/>
    </source>
</evidence>
<keyword evidence="5" id="KW-1185">Reference proteome</keyword>
<evidence type="ECO:0000313" key="5">
    <source>
        <dbReference type="Proteomes" id="UP001175000"/>
    </source>
</evidence>
<comment type="caution">
    <text evidence="4">The sequence shown here is derived from an EMBL/GenBank/DDBJ whole genome shotgun (WGS) entry which is preliminary data.</text>
</comment>
<evidence type="ECO:0000256" key="1">
    <source>
        <dbReference type="SAM" id="SignalP"/>
    </source>
</evidence>
<protein>
    <submittedName>
        <fullName evidence="4">Beta-lactamase/transpeptidase-like protein</fullName>
    </submittedName>
</protein>
<dbReference type="EMBL" id="JAULSU010000007">
    <property type="protein sequence ID" value="KAK0612115.1"/>
    <property type="molecule type" value="Genomic_DNA"/>
</dbReference>
<dbReference type="Gene3D" id="3.40.710.10">
    <property type="entry name" value="DD-peptidase/beta-lactamase superfamily"/>
    <property type="match status" value="1"/>
</dbReference>
<dbReference type="InterPro" id="IPR058664">
    <property type="entry name" value="ARB_00930-like_C"/>
</dbReference>
<feature type="domain" description="Beta-lactamase-related" evidence="2">
    <location>
        <begin position="94"/>
        <end position="433"/>
    </location>
</feature>
<sequence>MRLSFNSCLILAAFIGVSEAQNCPFLGPAYPPATNVQAPAFVAAKAAFDKGLTDALTNGKISGASTSFAIQIYSGSSKTPIHTSYHTPTASNGTRTTTVGGDTVFRAHSISKLITVYTILSKLGDKYWDEPLSKYLPEFSHLQGGNPAYDANWDEITLGSLASLMSGIGRDYALNDLSVTGNVSSQLSGVRPLLDYERIKCGAAGLRACTRAGTLPNNPPLSSSQHPNPNILTEALQAVLTVFPFTSAFSSPNYSNMAFQLLAYAIENITATPFPDLVRKQLIEPLNLRHTFLTTPTNLTADAVKVSGWDQDFGDEAPSAGYYLSASDLTTLGTSILSSTLLSPVLTRKWLKPLTHTSSLLTSLGRPWEIIRSRVPVSSGAKTTRIIDVYTKQGGGATYTSLIALSPAHNLGITILTAGLPGGSDFATIKALALDTFIAAAEQAARDAAGSAYGGNYTLSATSAAELGLLPDEPGLFLKTLTSNGTDVLAMAKQLGGFQGSGKLGAWFYPMGLVGRAFSGNEVPFRGTFGLVGAPAGEDCASWASVDRWRYGGYPADLAVFGVSGQGSVSSVQFPFLNERIYRKSGNAGDGVFGPFEPGE</sequence>
<dbReference type="PANTHER" id="PTHR22935">
    <property type="entry name" value="PENICILLIN-BINDING PROTEIN"/>
    <property type="match status" value="1"/>
</dbReference>
<dbReference type="InterPro" id="IPR051478">
    <property type="entry name" value="Beta-lactamase-like_AB/R"/>
</dbReference>
<organism evidence="4 5">
    <name type="scientific">Immersiella caudata</name>
    <dbReference type="NCBI Taxonomy" id="314043"/>
    <lineage>
        <taxon>Eukaryota</taxon>
        <taxon>Fungi</taxon>
        <taxon>Dikarya</taxon>
        <taxon>Ascomycota</taxon>
        <taxon>Pezizomycotina</taxon>
        <taxon>Sordariomycetes</taxon>
        <taxon>Sordariomycetidae</taxon>
        <taxon>Sordariales</taxon>
        <taxon>Lasiosphaeriaceae</taxon>
        <taxon>Immersiella</taxon>
    </lineage>
</organism>
<feature type="domain" description="Beta-lactamase-like ARB-00930-like C-terminal" evidence="3">
    <location>
        <begin position="445"/>
        <end position="584"/>
    </location>
</feature>
<proteinExistence type="predicted"/>
<dbReference type="PANTHER" id="PTHR22935:SF97">
    <property type="entry name" value="BETA-LACTAMASE-RELATED DOMAIN-CONTAINING PROTEIN"/>
    <property type="match status" value="1"/>
</dbReference>
<name>A0AA39WC92_9PEZI</name>
<keyword evidence="1" id="KW-0732">Signal</keyword>